<dbReference type="EC" id="2.3.2.2" evidence="1"/>
<proteinExistence type="predicted"/>
<evidence type="ECO:0000313" key="2">
    <source>
        <dbReference type="Proteomes" id="UP001165667"/>
    </source>
</evidence>
<keyword evidence="1" id="KW-0012">Acyltransferase</keyword>
<dbReference type="EMBL" id="JAMOIM010000010">
    <property type="protein sequence ID" value="MCW6509467.1"/>
    <property type="molecule type" value="Genomic_DNA"/>
</dbReference>
<reference evidence="1" key="1">
    <citation type="submission" date="2022-05" db="EMBL/GenBank/DDBJ databases">
        <authorList>
            <person name="Pankratov T."/>
        </authorList>
    </citation>
    <scope>NUCLEOTIDE SEQUENCE</scope>
    <source>
        <strain evidence="1">BP6-180914</strain>
    </source>
</reference>
<dbReference type="InterPro" id="IPR029055">
    <property type="entry name" value="Ntn_hydrolases_N"/>
</dbReference>
<comment type="caution">
    <text evidence="1">The sequence shown here is derived from an EMBL/GenBank/DDBJ whole genome shotgun (WGS) entry which is preliminary data.</text>
</comment>
<evidence type="ECO:0000313" key="1">
    <source>
        <dbReference type="EMBL" id="MCW6509467.1"/>
    </source>
</evidence>
<dbReference type="RefSeq" id="WP_282585839.1">
    <property type="nucleotide sequence ID" value="NZ_JAMOIM010000010.1"/>
</dbReference>
<dbReference type="PANTHER" id="PTHR43881">
    <property type="entry name" value="GAMMA-GLUTAMYLTRANSPEPTIDASE (AFU_ORTHOLOGUE AFUA_4G13580)"/>
    <property type="match status" value="1"/>
</dbReference>
<dbReference type="Pfam" id="PF01019">
    <property type="entry name" value="G_glu_transpept"/>
    <property type="match status" value="1"/>
</dbReference>
<keyword evidence="2" id="KW-1185">Reference proteome</keyword>
<dbReference type="Gene3D" id="1.10.246.130">
    <property type="match status" value="1"/>
</dbReference>
<dbReference type="InterPro" id="IPR052896">
    <property type="entry name" value="GGT-like_enzyme"/>
</dbReference>
<sequence>MTETPSFSHAAVAAPHTLTAQVGRDVLIEGGNAIEAMVAMAASIAVVYPHMNGLGGDGFWTIGEAGRGGGLGTVRTILAGGPAAQAATIKRYHDKDLDKIPARGPDAALTVPGTVDGWRTALDLSTSLGGTLPVDRLLGPAITQAREGVPVSRSEACGVPNERAALEAAPGFAEHFLVDGKTPAAGTLRRQPALAATLEQLTHAGLRDFYRGDISREMAADLERIGSSLTREDFSRFEARWQKPLSIRLADCTVYNTAPPTQGLASLLILGLFERLAVKRGETFEHLHGLIEASKIGLAIRDHVCMDPRFYAGDPADWLTPQAIEREAARIKTNRSMLLPVKFGHGDTIWMGAIDASGLAVSFIQSIYWEYGSGCVLPRTGILMKNRGVAFSLDERSPHALMPGRYPFHTLNPPLAAFDDGRVLSYGTMGGDGQPQFQAQVFSRYRLGMGLADAVDAPRFLWGRTWGADSTATHLEDRFDPSVVAALERAGHAVTIRPEPYAEAFGHAGAVLRLPGGRLEATHDPRSDGGPEGF</sequence>
<dbReference type="Gene3D" id="3.60.20.40">
    <property type="match status" value="1"/>
</dbReference>
<dbReference type="AlphaFoldDB" id="A0AA42CNJ6"/>
<dbReference type="SUPFAM" id="SSF56235">
    <property type="entry name" value="N-terminal nucleophile aminohydrolases (Ntn hydrolases)"/>
    <property type="match status" value="1"/>
</dbReference>
<protein>
    <submittedName>
        <fullName evidence="1">Gamma-glutamyltransferase</fullName>
        <ecNumber evidence="1">2.3.2.2</ecNumber>
    </submittedName>
</protein>
<name>A0AA42CNJ6_9HYPH</name>
<dbReference type="Proteomes" id="UP001165667">
    <property type="component" value="Unassembled WGS sequence"/>
</dbReference>
<dbReference type="PANTHER" id="PTHR43881:SF5">
    <property type="entry name" value="GAMMA-GLUTAMYLTRANSPEPTIDASE"/>
    <property type="match status" value="1"/>
</dbReference>
<organism evidence="1 2">
    <name type="scientific">Lichenifustis flavocetrariae</name>
    <dbReference type="NCBI Taxonomy" id="2949735"/>
    <lineage>
        <taxon>Bacteria</taxon>
        <taxon>Pseudomonadati</taxon>
        <taxon>Pseudomonadota</taxon>
        <taxon>Alphaproteobacteria</taxon>
        <taxon>Hyphomicrobiales</taxon>
        <taxon>Lichenihabitantaceae</taxon>
        <taxon>Lichenifustis</taxon>
    </lineage>
</organism>
<accession>A0AA42CNJ6</accession>
<dbReference type="GO" id="GO:0103068">
    <property type="term" value="F:leukotriene C4 gamma-glutamyl transferase activity"/>
    <property type="evidence" value="ECO:0007669"/>
    <property type="project" value="UniProtKB-EC"/>
</dbReference>
<keyword evidence="1" id="KW-0808">Transferase</keyword>
<dbReference type="InterPro" id="IPR043137">
    <property type="entry name" value="GGT_ssub_C"/>
</dbReference>
<dbReference type="InterPro" id="IPR043138">
    <property type="entry name" value="GGT_lsub"/>
</dbReference>
<gene>
    <name evidence="1" type="ORF">M8523_15715</name>
</gene>
<dbReference type="PRINTS" id="PR01210">
    <property type="entry name" value="GGTRANSPTASE"/>
</dbReference>